<evidence type="ECO:0000256" key="2">
    <source>
        <dbReference type="ARBA" id="ARBA00003273"/>
    </source>
</evidence>
<evidence type="ECO:0000256" key="6">
    <source>
        <dbReference type="ARBA" id="ARBA00022670"/>
    </source>
</evidence>
<evidence type="ECO:0000256" key="5">
    <source>
        <dbReference type="ARBA" id="ARBA00022554"/>
    </source>
</evidence>
<accession>A0A4S2MIU6</accession>
<dbReference type="EC" id="3.4.-.-" evidence="15"/>
<dbReference type="Pfam" id="PF04389">
    <property type="entry name" value="Peptidase_M28"/>
    <property type="match status" value="1"/>
</dbReference>
<dbReference type="InParanoid" id="A0A4S2MIU6"/>
<keyword evidence="11 17" id="KW-1133">Transmembrane helix</keyword>
<dbReference type="CDD" id="cd03875">
    <property type="entry name" value="M28_Fxna_like"/>
    <property type="match status" value="1"/>
</dbReference>
<feature type="transmembrane region" description="Helical" evidence="17">
    <location>
        <begin position="685"/>
        <end position="705"/>
    </location>
</feature>
<evidence type="ECO:0000256" key="17">
    <source>
        <dbReference type="SAM" id="Phobius"/>
    </source>
</evidence>
<evidence type="ECO:0000256" key="1">
    <source>
        <dbReference type="ARBA" id="ARBA00001947"/>
    </source>
</evidence>
<reference evidence="21 22" key="1">
    <citation type="submission" date="2019-04" db="EMBL/GenBank/DDBJ databases">
        <title>Comparative genomics and transcriptomics to analyze fruiting body development in filamentous ascomycetes.</title>
        <authorList>
            <consortium name="DOE Joint Genome Institute"/>
            <person name="Lutkenhaus R."/>
            <person name="Traeger S."/>
            <person name="Breuer J."/>
            <person name="Kuo A."/>
            <person name="Lipzen A."/>
            <person name="Pangilinan J."/>
            <person name="Dilworth D."/>
            <person name="Sandor L."/>
            <person name="Poggeler S."/>
            <person name="Barry K."/>
            <person name="Grigoriev I.V."/>
            <person name="Nowrousian M."/>
        </authorList>
    </citation>
    <scope>NUCLEOTIDE SEQUENCE [LARGE SCALE GENOMIC DNA]</scope>
    <source>
        <strain evidence="21 22">CBS 389.68</strain>
    </source>
</reference>
<dbReference type="STRING" id="341454.A0A4S2MIU6"/>
<evidence type="ECO:0000256" key="11">
    <source>
        <dbReference type="ARBA" id="ARBA00022989"/>
    </source>
</evidence>
<dbReference type="InterPro" id="IPR048024">
    <property type="entry name" value="Fxna-like_M28_dom"/>
</dbReference>
<evidence type="ECO:0000256" key="9">
    <source>
        <dbReference type="ARBA" id="ARBA00022801"/>
    </source>
</evidence>
<proteinExistence type="inferred from homology"/>
<dbReference type="Gene3D" id="3.40.630.10">
    <property type="entry name" value="Zn peptidases"/>
    <property type="match status" value="1"/>
</dbReference>
<feature type="transmembrane region" description="Helical" evidence="17">
    <location>
        <begin position="498"/>
        <end position="515"/>
    </location>
</feature>
<dbReference type="EMBL" id="ML220165">
    <property type="protein sequence ID" value="TGZ76840.1"/>
    <property type="molecule type" value="Genomic_DNA"/>
</dbReference>
<evidence type="ECO:0000259" key="20">
    <source>
        <dbReference type="Pfam" id="PF22251"/>
    </source>
</evidence>
<keyword evidence="7 17" id="KW-0812">Transmembrane</keyword>
<feature type="transmembrane region" description="Helical" evidence="17">
    <location>
        <begin position="458"/>
        <end position="477"/>
    </location>
</feature>
<evidence type="ECO:0000256" key="16">
    <source>
        <dbReference type="SAM" id="MobiDB-lite"/>
    </source>
</evidence>
<keyword evidence="14" id="KW-0325">Glycoprotein</keyword>
<organism evidence="21 22">
    <name type="scientific">Ascodesmis nigricans</name>
    <dbReference type="NCBI Taxonomy" id="341454"/>
    <lineage>
        <taxon>Eukaryota</taxon>
        <taxon>Fungi</taxon>
        <taxon>Dikarya</taxon>
        <taxon>Ascomycota</taxon>
        <taxon>Pezizomycotina</taxon>
        <taxon>Pezizomycetes</taxon>
        <taxon>Pezizales</taxon>
        <taxon>Ascodesmidaceae</taxon>
        <taxon>Ascodesmis</taxon>
    </lineage>
</organism>
<evidence type="ECO:0000256" key="8">
    <source>
        <dbReference type="ARBA" id="ARBA00022723"/>
    </source>
</evidence>
<dbReference type="PANTHER" id="PTHR12147:SF58">
    <property type="entry name" value="VACUOLAR MEMBRANE PROTEASE"/>
    <property type="match status" value="1"/>
</dbReference>
<evidence type="ECO:0000256" key="12">
    <source>
        <dbReference type="ARBA" id="ARBA00023049"/>
    </source>
</evidence>
<evidence type="ECO:0000256" key="10">
    <source>
        <dbReference type="ARBA" id="ARBA00022833"/>
    </source>
</evidence>
<dbReference type="FunFam" id="3.40.630.10:FF:000057">
    <property type="entry name" value="Vacuolar membrane protease"/>
    <property type="match status" value="1"/>
</dbReference>
<dbReference type="PANTHER" id="PTHR12147">
    <property type="entry name" value="METALLOPEPTIDASE M28 FAMILY MEMBER"/>
    <property type="match status" value="1"/>
</dbReference>
<feature type="transmembrane region" description="Helical" evidence="17">
    <location>
        <begin position="12"/>
        <end position="35"/>
    </location>
</feature>
<dbReference type="AlphaFoldDB" id="A0A4S2MIU6"/>
<dbReference type="FunCoup" id="A0A4S2MIU6">
    <property type="interactions" value="5"/>
</dbReference>
<keyword evidence="9 15" id="KW-0378">Hydrolase</keyword>
<dbReference type="GO" id="GO:0005774">
    <property type="term" value="C:vacuolar membrane"/>
    <property type="evidence" value="ECO:0007669"/>
    <property type="project" value="UniProtKB-SubCell"/>
</dbReference>
<gene>
    <name evidence="21" type="ORF">EX30DRAFT_398988</name>
</gene>
<evidence type="ECO:0000313" key="21">
    <source>
        <dbReference type="EMBL" id="TGZ76840.1"/>
    </source>
</evidence>
<dbReference type="InterPro" id="IPR053975">
    <property type="entry name" value="PFF1_C"/>
</dbReference>
<sequence length="971" mass="107800">MARSTLLRALSFRTTPVTLLTLITYLSISFALLWVHLVPPNVASNAELAAWDIDLPQAWADLQEITKEYRPYNARRNDEVREYLLAQIQAILKRNKDRGYDGSVEVIDDLETNVLFPGEAKDGLTVYYEGTNIIVHVHGSNPELSPVLINAHYDSVSTGYGATDDGKAVVSVLQVINAFTSPKRAGDKQIKRGLIALLNNGEEDYLNGARAYAVHPIANRSHTFLNLEGAGAGGRATLFRSTDTEVTRFYKQSKRPFGMIISGDGFKRGLVKSQTDYKVFVENLGMRGLDVAFWQPRSRYHTEDDDVRHTSRESLWHMLGSSLETIEAMTSDTSKQFDREGENPAGTGSDAVWFDFLGRVFAVFKLHTLFALTITLIVVPFVVFAFTIYGLAAASKLYYFSNTPLHPAPPPNSSKPTTTRGWRGLFRFPVAFVVASGATIGLAYLLEKINPMIAYSHQLSVYAMFISAWWSLLWFVMRGADAIRPTALGRGYAFLEQWLFWWAVMIFVAITINVQKLGSGYFVMFIYAGITLSAWISLLELAALPKKQYPGTTALGNGYTSDHDGHSIIAPSDAPHDASDDDHDPDESTPLFRGRDRPRTFHGYTRTNIGTTPMHTPSPSPPPSITSESDIYPGEQPWSSHLPPYTWLLQHLLSLPIPTIFTGSIMLFVSSALSQTGADGSNMLTVYLSMAILSIIFLLPATPFFHRISHKLTIIIFAAFIITLIFNLRAFPFNRSDRLKVYFQQSWTLTPGDDQGKAATHLVAHPDFIEKIVRDYIPSARNQLITAAEDPVRKGLTRVTWPGIPPNPAPETKIGEVMQVEVVPRKELGVGMMGVKVTARESRACRIDVLGEGKVGNVTVARGGAEGVKWLGDPGGPVKQVRLWRRSWEVEDKWDVRMRVVEPENEGEGSKSETAGLKLKVTCLWSDANHVEFAIPALNEVMKFLPEWAVVSKLSDGLVEGEWVGEVPMGV</sequence>
<evidence type="ECO:0000259" key="19">
    <source>
        <dbReference type="Pfam" id="PF22250"/>
    </source>
</evidence>
<evidence type="ECO:0000256" key="13">
    <source>
        <dbReference type="ARBA" id="ARBA00023136"/>
    </source>
</evidence>
<name>A0A4S2MIU6_9PEZI</name>
<feature type="transmembrane region" description="Helical" evidence="17">
    <location>
        <begin position="369"/>
        <end position="392"/>
    </location>
</feature>
<dbReference type="Pfam" id="PF22251">
    <property type="entry name" value="PFF1_TM"/>
    <property type="match status" value="1"/>
</dbReference>
<evidence type="ECO:0000259" key="18">
    <source>
        <dbReference type="Pfam" id="PF04389"/>
    </source>
</evidence>
<evidence type="ECO:0000256" key="4">
    <source>
        <dbReference type="ARBA" id="ARBA00010918"/>
    </source>
</evidence>
<comment type="cofactor">
    <cofactor evidence="1">
        <name>Zn(2+)</name>
        <dbReference type="ChEBI" id="CHEBI:29105"/>
    </cofactor>
</comment>
<keyword evidence="12" id="KW-0482">Metalloprotease</keyword>
<keyword evidence="13 17" id="KW-0472">Membrane</keyword>
<dbReference type="Proteomes" id="UP000298138">
    <property type="component" value="Unassembled WGS sequence"/>
</dbReference>
<keyword evidence="10 15" id="KW-0862">Zinc</keyword>
<dbReference type="GO" id="GO:0006508">
    <property type="term" value="P:proteolysis"/>
    <property type="evidence" value="ECO:0007669"/>
    <property type="project" value="UniProtKB-KW"/>
</dbReference>
<dbReference type="InterPro" id="IPR053976">
    <property type="entry name" value="PFF1_TM"/>
</dbReference>
<comment type="similarity">
    <text evidence="4 15">Belongs to the peptidase M28 family.</text>
</comment>
<evidence type="ECO:0000313" key="22">
    <source>
        <dbReference type="Proteomes" id="UP000298138"/>
    </source>
</evidence>
<feature type="transmembrane region" description="Helical" evidence="17">
    <location>
        <begin position="425"/>
        <end position="446"/>
    </location>
</feature>
<feature type="domain" description="Vacuolar membrane protease transmembrane" evidence="20">
    <location>
        <begin position="426"/>
        <end position="711"/>
    </location>
</feature>
<evidence type="ECO:0000256" key="15">
    <source>
        <dbReference type="RuleBase" id="RU361240"/>
    </source>
</evidence>
<comment type="subcellular location">
    <subcellularLocation>
        <location evidence="3">Vacuole membrane</location>
        <topology evidence="3">Multi-pass membrane protein</topology>
    </subcellularLocation>
</comment>
<comment type="function">
    <text evidence="2">May be involved in vacuolar sorting and osmoregulation.</text>
</comment>
<dbReference type="Pfam" id="PF22250">
    <property type="entry name" value="PFF1_C"/>
    <property type="match status" value="1"/>
</dbReference>
<feature type="transmembrane region" description="Helical" evidence="17">
    <location>
        <begin position="521"/>
        <end position="539"/>
    </location>
</feature>
<keyword evidence="5" id="KW-0926">Vacuole</keyword>
<feature type="domain" description="Peptidase M28" evidence="18">
    <location>
        <begin position="132"/>
        <end position="319"/>
    </location>
</feature>
<dbReference type="InterPro" id="IPR045175">
    <property type="entry name" value="M28_fam"/>
</dbReference>
<feature type="domain" description="Vacuolar membrane protease C-terminal" evidence="19">
    <location>
        <begin position="739"/>
        <end position="960"/>
    </location>
</feature>
<evidence type="ECO:0000256" key="14">
    <source>
        <dbReference type="ARBA" id="ARBA00023180"/>
    </source>
</evidence>
<feature type="transmembrane region" description="Helical" evidence="17">
    <location>
        <begin position="712"/>
        <end position="731"/>
    </location>
</feature>
<keyword evidence="8 15" id="KW-0479">Metal-binding</keyword>
<dbReference type="InterPro" id="IPR007484">
    <property type="entry name" value="Peptidase_M28"/>
</dbReference>
<dbReference type="SUPFAM" id="SSF53187">
    <property type="entry name" value="Zn-dependent exopeptidases"/>
    <property type="match status" value="1"/>
</dbReference>
<protein>
    <recommendedName>
        <fullName evidence="15">Peptide hydrolase</fullName>
        <ecNumber evidence="15">3.4.-.-</ecNumber>
    </recommendedName>
</protein>
<evidence type="ECO:0000256" key="7">
    <source>
        <dbReference type="ARBA" id="ARBA00022692"/>
    </source>
</evidence>
<keyword evidence="6 15" id="KW-0645">Protease</keyword>
<dbReference type="GO" id="GO:0046872">
    <property type="term" value="F:metal ion binding"/>
    <property type="evidence" value="ECO:0007669"/>
    <property type="project" value="UniProtKB-KW"/>
</dbReference>
<evidence type="ECO:0000256" key="3">
    <source>
        <dbReference type="ARBA" id="ARBA00004128"/>
    </source>
</evidence>
<dbReference type="GO" id="GO:0008235">
    <property type="term" value="F:metalloexopeptidase activity"/>
    <property type="evidence" value="ECO:0007669"/>
    <property type="project" value="InterPro"/>
</dbReference>
<keyword evidence="22" id="KW-1185">Reference proteome</keyword>
<dbReference type="OrthoDB" id="76293at2759"/>
<feature type="region of interest" description="Disordered" evidence="16">
    <location>
        <begin position="570"/>
        <end position="627"/>
    </location>
</feature>
<feature type="transmembrane region" description="Helical" evidence="17">
    <location>
        <begin position="652"/>
        <end position="673"/>
    </location>
</feature>